<feature type="region of interest" description="Disordered" evidence="5">
    <location>
        <begin position="1"/>
        <end position="30"/>
    </location>
</feature>
<feature type="compositionally biased region" description="Basic and acidic residues" evidence="5">
    <location>
        <begin position="1"/>
        <end position="12"/>
    </location>
</feature>
<dbReference type="PANTHER" id="PTHR12606:SF1">
    <property type="entry name" value="UBIQUITIN-LIKE-SPECIFIC PROTEASE 1A"/>
    <property type="match status" value="1"/>
</dbReference>
<dbReference type="GO" id="GO:0006508">
    <property type="term" value="P:proteolysis"/>
    <property type="evidence" value="ECO:0007669"/>
    <property type="project" value="UniProtKB-KW"/>
</dbReference>
<accession>A0A0E0NUJ8</accession>
<dbReference type="Proteomes" id="UP000008022">
    <property type="component" value="Unassembled WGS sequence"/>
</dbReference>
<keyword evidence="2" id="KW-0645">Protease</keyword>
<evidence type="ECO:0000256" key="1">
    <source>
        <dbReference type="ARBA" id="ARBA00005234"/>
    </source>
</evidence>
<dbReference type="Gene3D" id="3.40.395.10">
    <property type="entry name" value="Adenoviral Proteinase, Chain A"/>
    <property type="match status" value="1"/>
</dbReference>
<keyword evidence="3" id="KW-0378">Hydrolase</keyword>
<name>A0A0E0NUJ8_ORYRU</name>
<dbReference type="Pfam" id="PF02902">
    <property type="entry name" value="Peptidase_C48"/>
    <property type="match status" value="1"/>
</dbReference>
<dbReference type="InterPro" id="IPR003653">
    <property type="entry name" value="Peptidase_C48_C"/>
</dbReference>
<keyword evidence="4" id="KW-0788">Thiol protease</keyword>
<evidence type="ECO:0000313" key="8">
    <source>
        <dbReference type="Proteomes" id="UP000008022"/>
    </source>
</evidence>
<reference evidence="7" key="2">
    <citation type="submission" date="2015-06" db="UniProtKB">
        <authorList>
            <consortium name="EnsemblPlants"/>
        </authorList>
    </citation>
    <scope>IDENTIFICATION</scope>
</reference>
<evidence type="ECO:0000259" key="6">
    <source>
        <dbReference type="PROSITE" id="PS50600"/>
    </source>
</evidence>
<feature type="region of interest" description="Disordered" evidence="5">
    <location>
        <begin position="64"/>
        <end position="104"/>
    </location>
</feature>
<protein>
    <recommendedName>
        <fullName evidence="6">Ubiquitin-like protease family profile domain-containing protein</fullName>
    </recommendedName>
</protein>
<evidence type="ECO:0000256" key="3">
    <source>
        <dbReference type="ARBA" id="ARBA00022801"/>
    </source>
</evidence>
<dbReference type="GO" id="GO:0016929">
    <property type="term" value="F:deSUMOylase activity"/>
    <property type="evidence" value="ECO:0007669"/>
    <property type="project" value="TreeGrafter"/>
</dbReference>
<dbReference type="GO" id="GO:0005634">
    <property type="term" value="C:nucleus"/>
    <property type="evidence" value="ECO:0007669"/>
    <property type="project" value="TreeGrafter"/>
</dbReference>
<evidence type="ECO:0000256" key="2">
    <source>
        <dbReference type="ARBA" id="ARBA00022670"/>
    </source>
</evidence>
<dbReference type="HOGENOM" id="CLU_795429_0_0_1"/>
<dbReference type="PROSITE" id="PS50600">
    <property type="entry name" value="ULP_PROTEASE"/>
    <property type="match status" value="1"/>
</dbReference>
<feature type="domain" description="Ubiquitin-like protease family profile" evidence="6">
    <location>
        <begin position="101"/>
        <end position="299"/>
    </location>
</feature>
<dbReference type="AlphaFoldDB" id="A0A0E0NUJ8"/>
<dbReference type="STRING" id="4529.A0A0E0NUJ8"/>
<sequence length="349" mass="39971">MAGEQARIEDPRGLSSSRTVAEAHEQRSHHHHLVFAGSKCRWHGSRQDGAKELPVMVDQKRSKLDNCSQPISESDDINSESLPAKDDDYNCDSDDNSASHVNNSSSSFADMLKSSVGDQLPSDVQDKICHLLCNHFGKEDEIFEDKAKKLLIDVLLLLADCSSNYPTQPAAHKIQEIEPDHEPVEENNDDVNQAVQKNNNFTLSPKLFFPIFYKRHWFVFIVHLKDEMFVFLDSLHEEGSEYQDEVKNRLTSNFALAWNSIMEEYQINFDAFKNVYPPVSRQNNLFDCGVFTLKYMELWGARVQLTNHFSQKDIQNIRIQYVNRLFFHPDNSVLGTGTKKLVIDFAQGN</sequence>
<dbReference type="EnsemblPlants" id="ORUFI03G16700.1">
    <property type="protein sequence ID" value="ORUFI03G16700.1"/>
    <property type="gene ID" value="ORUFI03G16700"/>
</dbReference>
<dbReference type="GO" id="GO:0016926">
    <property type="term" value="P:protein desumoylation"/>
    <property type="evidence" value="ECO:0007669"/>
    <property type="project" value="TreeGrafter"/>
</dbReference>
<dbReference type="PANTHER" id="PTHR12606">
    <property type="entry name" value="SENTRIN/SUMO-SPECIFIC PROTEASE"/>
    <property type="match status" value="1"/>
</dbReference>
<dbReference type="Gramene" id="ORUFI03G16700.1">
    <property type="protein sequence ID" value="ORUFI03G16700.1"/>
    <property type="gene ID" value="ORUFI03G16700"/>
</dbReference>
<evidence type="ECO:0000256" key="5">
    <source>
        <dbReference type="SAM" id="MobiDB-lite"/>
    </source>
</evidence>
<organism evidence="7 8">
    <name type="scientific">Oryza rufipogon</name>
    <name type="common">Brownbeard rice</name>
    <name type="synonym">Asian wild rice</name>
    <dbReference type="NCBI Taxonomy" id="4529"/>
    <lineage>
        <taxon>Eukaryota</taxon>
        <taxon>Viridiplantae</taxon>
        <taxon>Streptophyta</taxon>
        <taxon>Embryophyta</taxon>
        <taxon>Tracheophyta</taxon>
        <taxon>Spermatophyta</taxon>
        <taxon>Magnoliopsida</taxon>
        <taxon>Liliopsida</taxon>
        <taxon>Poales</taxon>
        <taxon>Poaceae</taxon>
        <taxon>BOP clade</taxon>
        <taxon>Oryzoideae</taxon>
        <taxon>Oryzeae</taxon>
        <taxon>Oryzinae</taxon>
        <taxon>Oryza</taxon>
    </lineage>
</organism>
<evidence type="ECO:0000313" key="7">
    <source>
        <dbReference type="EnsemblPlants" id="ORUFI03G16700.1"/>
    </source>
</evidence>
<dbReference type="SUPFAM" id="SSF54001">
    <property type="entry name" value="Cysteine proteinases"/>
    <property type="match status" value="1"/>
</dbReference>
<comment type="similarity">
    <text evidence="1">Belongs to the peptidase C48 family.</text>
</comment>
<proteinExistence type="inferred from homology"/>
<keyword evidence="8" id="KW-1185">Reference proteome</keyword>
<dbReference type="InterPro" id="IPR038765">
    <property type="entry name" value="Papain-like_cys_pep_sf"/>
</dbReference>
<reference evidence="8" key="1">
    <citation type="submission" date="2013-06" db="EMBL/GenBank/DDBJ databases">
        <authorList>
            <person name="Zhao Q."/>
        </authorList>
    </citation>
    <scope>NUCLEOTIDE SEQUENCE</scope>
    <source>
        <strain evidence="8">cv. W1943</strain>
    </source>
</reference>
<evidence type="ECO:0000256" key="4">
    <source>
        <dbReference type="ARBA" id="ARBA00022807"/>
    </source>
</evidence>